<comment type="subcellular location">
    <subcellularLocation>
        <location evidence="1">Membrane</location>
    </subcellularLocation>
</comment>
<evidence type="ECO:0000256" key="3">
    <source>
        <dbReference type="SAM" id="MobiDB-lite"/>
    </source>
</evidence>
<keyword evidence="6" id="KW-1185">Reference proteome</keyword>
<evidence type="ECO:0000313" key="6">
    <source>
        <dbReference type="Proteomes" id="UP000733379"/>
    </source>
</evidence>
<feature type="region of interest" description="Disordered" evidence="3">
    <location>
        <begin position="303"/>
        <end position="344"/>
    </location>
</feature>
<dbReference type="PANTHER" id="PTHR37042">
    <property type="entry name" value="OUTER MEMBRANE PROTEIN RV1973"/>
    <property type="match status" value="1"/>
</dbReference>
<gene>
    <name evidence="5" type="ORF">KO481_05095</name>
</gene>
<comment type="caution">
    <text evidence="5">The sequence shown here is derived from an EMBL/GenBank/DDBJ whole genome shotgun (WGS) entry which is preliminary data.</text>
</comment>
<evidence type="ECO:0000256" key="4">
    <source>
        <dbReference type="SAM" id="Phobius"/>
    </source>
</evidence>
<feature type="compositionally biased region" description="Low complexity" evidence="3">
    <location>
        <begin position="329"/>
        <end position="344"/>
    </location>
</feature>
<proteinExistence type="predicted"/>
<evidence type="ECO:0000313" key="5">
    <source>
        <dbReference type="EMBL" id="MBU3060899.1"/>
    </source>
</evidence>
<dbReference type="EMBL" id="JAHKNI010000001">
    <property type="protein sequence ID" value="MBU3060899.1"/>
    <property type="molecule type" value="Genomic_DNA"/>
</dbReference>
<feature type="compositionally biased region" description="Pro residues" evidence="3">
    <location>
        <begin position="316"/>
        <end position="328"/>
    </location>
</feature>
<feature type="compositionally biased region" description="Low complexity" evidence="3">
    <location>
        <begin position="116"/>
        <end position="133"/>
    </location>
</feature>
<evidence type="ECO:0008006" key="7">
    <source>
        <dbReference type="Google" id="ProtNLM"/>
    </source>
</evidence>
<protein>
    <recommendedName>
        <fullName evidence="7">Mce-associated membrane protein</fullName>
    </recommendedName>
</protein>
<dbReference type="Proteomes" id="UP000733379">
    <property type="component" value="Unassembled WGS sequence"/>
</dbReference>
<name>A0ABS6AV43_9NOCA</name>
<feature type="transmembrane region" description="Helical" evidence="4">
    <location>
        <begin position="142"/>
        <end position="166"/>
    </location>
</feature>
<dbReference type="RefSeq" id="WP_215915682.1">
    <property type="nucleotide sequence ID" value="NZ_JAHKNI010000001.1"/>
</dbReference>
<accession>A0ABS6AV43</accession>
<organism evidence="5 6">
    <name type="scientific">Nocardia albiluteola</name>
    <dbReference type="NCBI Taxonomy" id="2842303"/>
    <lineage>
        <taxon>Bacteria</taxon>
        <taxon>Bacillati</taxon>
        <taxon>Actinomycetota</taxon>
        <taxon>Actinomycetes</taxon>
        <taxon>Mycobacteriales</taxon>
        <taxon>Nocardiaceae</taxon>
        <taxon>Nocardia</taxon>
    </lineage>
</organism>
<feature type="region of interest" description="Disordered" evidence="3">
    <location>
        <begin position="1"/>
        <end position="21"/>
    </location>
</feature>
<sequence length="344" mass="34549">MSSDLPNPPEQAAETSPVDAQMEVAATTEADAEATVKADAGTAAAEADATVKADAGTAADADATVKVDAGAAADADATVKAGAGTAAVDAEATVKAGAAVATPETDAGATRESKVAAPPRSEAAAASAEPAPEAGSSTLRTVITYAAAAWLIVAVIAGAWFGVGWVRAAFFTDAPRAQARDSALDAARQATLNLTSMNPNDVDGSMKLMQSSMTGQMLDEFNQNHDKIKQTAEQSGTKLEAKVLGASLTSLDSERSKASAIVVVQQTQTAPNTPVQSFRATWTLDMSKVGDTWKADQANSLGQLIPLDNTGAAPSPAQPQQPGQPQPAPTTATPTPAAPAGPGS</sequence>
<feature type="region of interest" description="Disordered" evidence="3">
    <location>
        <begin position="98"/>
        <end position="133"/>
    </location>
</feature>
<evidence type="ECO:0000256" key="1">
    <source>
        <dbReference type="ARBA" id="ARBA00004370"/>
    </source>
</evidence>
<keyword evidence="4" id="KW-1133">Transmembrane helix</keyword>
<dbReference type="PANTHER" id="PTHR37042:SF4">
    <property type="entry name" value="OUTER MEMBRANE PROTEIN RV1973"/>
    <property type="match status" value="1"/>
</dbReference>
<keyword evidence="2 4" id="KW-0472">Membrane</keyword>
<reference evidence="5 6" key="1">
    <citation type="submission" date="2021-06" db="EMBL/GenBank/DDBJ databases">
        <title>Actinomycetes sequencing.</title>
        <authorList>
            <person name="Shan Q."/>
        </authorList>
    </citation>
    <scope>NUCLEOTIDE SEQUENCE [LARGE SCALE GENOMIC DNA]</scope>
    <source>
        <strain evidence="5 6">NEAU-G5</strain>
    </source>
</reference>
<evidence type="ECO:0000256" key="2">
    <source>
        <dbReference type="ARBA" id="ARBA00023136"/>
    </source>
</evidence>
<keyword evidence="4" id="KW-0812">Transmembrane</keyword>